<evidence type="ECO:0000313" key="1">
    <source>
        <dbReference type="EMBL" id="OWQ93730.1"/>
    </source>
</evidence>
<dbReference type="RefSeq" id="WP_088382935.1">
    <property type="nucleotide sequence ID" value="NZ_NIOF01000001.1"/>
</dbReference>
<proteinExistence type="predicted"/>
<dbReference type="OrthoDB" id="8812381at2"/>
<dbReference type="AlphaFoldDB" id="A0A246JMF5"/>
<gene>
    <name evidence="1" type="ORF">CDN99_04575</name>
</gene>
<protein>
    <submittedName>
        <fullName evidence="1">Uncharacterized protein</fullName>
    </submittedName>
</protein>
<evidence type="ECO:0000313" key="2">
    <source>
        <dbReference type="Proteomes" id="UP000197468"/>
    </source>
</evidence>
<reference evidence="1 2" key="1">
    <citation type="journal article" date="2008" name="Int. J. Syst. Evol. Microbiol.">
        <title>Description of Roseateles aquatilis sp. nov. and Roseateles terrae sp. nov., in the class Betaproteobacteria, and emended description of the genus Roseateles.</title>
        <authorList>
            <person name="Gomila M."/>
            <person name="Bowien B."/>
            <person name="Falsen E."/>
            <person name="Moore E.R."/>
            <person name="Lalucat J."/>
        </authorList>
    </citation>
    <scope>NUCLEOTIDE SEQUENCE [LARGE SCALE GENOMIC DNA]</scope>
    <source>
        <strain evidence="1 2">CCUG 48205</strain>
    </source>
</reference>
<dbReference type="EMBL" id="NIOF01000001">
    <property type="protein sequence ID" value="OWQ93730.1"/>
    <property type="molecule type" value="Genomic_DNA"/>
</dbReference>
<dbReference type="Proteomes" id="UP000197468">
    <property type="component" value="Unassembled WGS sequence"/>
</dbReference>
<comment type="caution">
    <text evidence="1">The sequence shown here is derived from an EMBL/GenBank/DDBJ whole genome shotgun (WGS) entry which is preliminary data.</text>
</comment>
<name>A0A246JMF5_9BURK</name>
<accession>A0A246JMF5</accession>
<sequence>MIVFKPGSKFLLNQQLVTVDYVIVNKNDLFIQLVEVEQRCRPQDLKPVVAPPRKQPVKPT</sequence>
<organism evidence="1 2">
    <name type="scientific">Roseateles aquatilis</name>
    <dbReference type="NCBI Taxonomy" id="431061"/>
    <lineage>
        <taxon>Bacteria</taxon>
        <taxon>Pseudomonadati</taxon>
        <taxon>Pseudomonadota</taxon>
        <taxon>Betaproteobacteria</taxon>
        <taxon>Burkholderiales</taxon>
        <taxon>Sphaerotilaceae</taxon>
        <taxon>Roseateles</taxon>
    </lineage>
</organism>
<keyword evidence="2" id="KW-1185">Reference proteome</keyword>